<feature type="region of interest" description="Disordered" evidence="1">
    <location>
        <begin position="1"/>
        <end position="45"/>
    </location>
</feature>
<evidence type="ECO:0000256" key="1">
    <source>
        <dbReference type="SAM" id="MobiDB-lite"/>
    </source>
</evidence>
<reference evidence="3" key="1">
    <citation type="submission" date="2020-08" db="EMBL/GenBank/DDBJ databases">
        <title>Genome sequencing and assembly of the red palm weevil Rhynchophorus ferrugineus.</title>
        <authorList>
            <person name="Dias G.B."/>
            <person name="Bergman C.M."/>
            <person name="Manee M."/>
        </authorList>
    </citation>
    <scope>NUCLEOTIDE SEQUENCE</scope>
    <source>
        <strain evidence="3">AA-2017</strain>
        <tissue evidence="3">Whole larva</tissue>
    </source>
</reference>
<organism evidence="3 4">
    <name type="scientific">Rhynchophorus ferrugineus</name>
    <name type="common">Red palm weevil</name>
    <name type="synonym">Curculio ferrugineus</name>
    <dbReference type="NCBI Taxonomy" id="354439"/>
    <lineage>
        <taxon>Eukaryota</taxon>
        <taxon>Metazoa</taxon>
        <taxon>Ecdysozoa</taxon>
        <taxon>Arthropoda</taxon>
        <taxon>Hexapoda</taxon>
        <taxon>Insecta</taxon>
        <taxon>Pterygota</taxon>
        <taxon>Neoptera</taxon>
        <taxon>Endopterygota</taxon>
        <taxon>Coleoptera</taxon>
        <taxon>Polyphaga</taxon>
        <taxon>Cucujiformia</taxon>
        <taxon>Curculionidae</taxon>
        <taxon>Dryophthorinae</taxon>
        <taxon>Rhynchophorus</taxon>
    </lineage>
</organism>
<feature type="compositionally biased region" description="Basic and acidic residues" evidence="1">
    <location>
        <begin position="9"/>
        <end position="19"/>
    </location>
</feature>
<gene>
    <name evidence="3" type="ORF">GWI33_000461</name>
    <name evidence="2" type="ORF">GWI33_000462</name>
</gene>
<dbReference type="EMBL" id="JAACXV010017921">
    <property type="protein sequence ID" value="KAF7264215.1"/>
    <property type="molecule type" value="Genomic_DNA"/>
</dbReference>
<keyword evidence="4" id="KW-1185">Reference proteome</keyword>
<feature type="compositionally biased region" description="Polar residues" evidence="1">
    <location>
        <begin position="33"/>
        <end position="43"/>
    </location>
</feature>
<evidence type="ECO:0000313" key="3">
    <source>
        <dbReference type="EMBL" id="KAF7264216.1"/>
    </source>
</evidence>
<evidence type="ECO:0000313" key="4">
    <source>
        <dbReference type="Proteomes" id="UP000625711"/>
    </source>
</evidence>
<accession>A0A834HR10</accession>
<comment type="caution">
    <text evidence="3">The sequence shown here is derived from an EMBL/GenBank/DDBJ whole genome shotgun (WGS) entry which is preliminary data.</text>
</comment>
<dbReference type="AlphaFoldDB" id="A0A834HR10"/>
<name>A0A834HR10_RHYFE</name>
<evidence type="ECO:0000313" key="2">
    <source>
        <dbReference type="EMBL" id="KAF7264215.1"/>
    </source>
</evidence>
<dbReference type="EMBL" id="JAACXV010017920">
    <property type="protein sequence ID" value="KAF7264216.1"/>
    <property type="molecule type" value="Genomic_DNA"/>
</dbReference>
<sequence>MAAQYPSSTREEKNEKEPSFDSSGSFSIKLGGTAQSGEPQTSGGWCLTSPGVIAVGEECIFKKLERAS</sequence>
<dbReference type="Proteomes" id="UP000625711">
    <property type="component" value="Unassembled WGS sequence"/>
</dbReference>
<proteinExistence type="predicted"/>
<protein>
    <submittedName>
        <fullName evidence="3">Uncharacterized protein</fullName>
    </submittedName>
</protein>